<name>A0A183V340_TOXCA</name>
<evidence type="ECO:0000313" key="5">
    <source>
        <dbReference type="WBParaSite" id="TCNE_0001516001-mRNA-1"/>
    </source>
</evidence>
<reference evidence="3 4" key="2">
    <citation type="submission" date="2018-11" db="EMBL/GenBank/DDBJ databases">
        <authorList>
            <consortium name="Pathogen Informatics"/>
        </authorList>
    </citation>
    <scope>NUCLEOTIDE SEQUENCE [LARGE SCALE GENOMIC DNA]</scope>
</reference>
<protein>
    <submittedName>
        <fullName evidence="5">BRCT domain-containing protein</fullName>
    </submittedName>
</protein>
<dbReference type="WBParaSite" id="TCNE_0001516001-mRNA-1">
    <property type="protein sequence ID" value="TCNE_0001516001-mRNA-1"/>
    <property type="gene ID" value="TCNE_0001516001"/>
</dbReference>
<keyword evidence="2" id="KW-1133">Transmembrane helix</keyword>
<gene>
    <name evidence="3" type="ORF">TCNE_LOCUS15160</name>
</gene>
<feature type="transmembrane region" description="Helical" evidence="2">
    <location>
        <begin position="615"/>
        <end position="635"/>
    </location>
</feature>
<feature type="region of interest" description="Disordered" evidence="1">
    <location>
        <begin position="490"/>
        <end position="527"/>
    </location>
</feature>
<feature type="region of interest" description="Disordered" evidence="1">
    <location>
        <begin position="360"/>
        <end position="389"/>
    </location>
</feature>
<proteinExistence type="predicted"/>
<feature type="compositionally biased region" description="Polar residues" evidence="1">
    <location>
        <begin position="360"/>
        <end position="378"/>
    </location>
</feature>
<evidence type="ECO:0000256" key="1">
    <source>
        <dbReference type="SAM" id="MobiDB-lite"/>
    </source>
</evidence>
<keyword evidence="2" id="KW-0812">Transmembrane</keyword>
<feature type="compositionally biased region" description="Basic and acidic residues" evidence="1">
    <location>
        <begin position="227"/>
        <end position="238"/>
    </location>
</feature>
<keyword evidence="4" id="KW-1185">Reference proteome</keyword>
<feature type="compositionally biased region" description="Polar residues" evidence="1">
    <location>
        <begin position="509"/>
        <end position="521"/>
    </location>
</feature>
<evidence type="ECO:0000313" key="3">
    <source>
        <dbReference type="EMBL" id="VDM46481.1"/>
    </source>
</evidence>
<reference evidence="5" key="1">
    <citation type="submission" date="2016-06" db="UniProtKB">
        <authorList>
            <consortium name="WormBaseParasite"/>
        </authorList>
    </citation>
    <scope>IDENTIFICATION</scope>
</reference>
<evidence type="ECO:0000256" key="2">
    <source>
        <dbReference type="SAM" id="Phobius"/>
    </source>
</evidence>
<dbReference type="AlphaFoldDB" id="A0A183V340"/>
<accession>A0A183V340</accession>
<dbReference type="Proteomes" id="UP000050794">
    <property type="component" value="Unassembled WGS sequence"/>
</dbReference>
<keyword evidence="2" id="KW-0472">Membrane</keyword>
<dbReference type="EMBL" id="UYWY01022670">
    <property type="protein sequence ID" value="VDM46481.1"/>
    <property type="molecule type" value="Genomic_DNA"/>
</dbReference>
<organism evidence="4 5">
    <name type="scientific">Toxocara canis</name>
    <name type="common">Canine roundworm</name>
    <dbReference type="NCBI Taxonomy" id="6265"/>
    <lineage>
        <taxon>Eukaryota</taxon>
        <taxon>Metazoa</taxon>
        <taxon>Ecdysozoa</taxon>
        <taxon>Nematoda</taxon>
        <taxon>Chromadorea</taxon>
        <taxon>Rhabditida</taxon>
        <taxon>Spirurina</taxon>
        <taxon>Ascaridomorpha</taxon>
        <taxon>Ascaridoidea</taxon>
        <taxon>Toxocaridae</taxon>
        <taxon>Toxocara</taxon>
    </lineage>
</organism>
<evidence type="ECO:0000313" key="4">
    <source>
        <dbReference type="Proteomes" id="UP000050794"/>
    </source>
</evidence>
<sequence>MNDSMVWKLRGASAEICHLPSTALISIAVKYRKVAHPANYALSPSETLIYMSEGNVKLTEAAPERVHSQYSEQRREMIIKCAENDDHGIEVALWNYTDRGYRSSEYMLDELNECTSQYCAPLPNSQVASAMEALTDGASEPAAVESDGVDACALARKRKEKNDAKRRENVYVTGSAEGFMEEWSVDELVKRIEGSEKTLKDDGKTKWKGCGKVSRVMGKKMRSSAGNDERGSGGGEIKESANLGALRHSKRGMHCAKRATNWNPAAIVESGRLDDASKLSTSGRSIIDGVSYDGNELCADISGGESLNEHGFHPFVTKSRKKVLANAMDTRSVVMSFVEKDDNVRLNGFHVAHGRKVDSLQSNADSDASNGVHSNSSTERNRSLVASNRREVDSLADAKLLKQAVHKVRQSETAKGAKHGRKWHDGCAQLKTAGEDSVQGCRDAFSDQRPCQQGAKHGRKWHDGCALLKTADEDSVQGYRDAFSDQGPCQQIDVTSSLPRGGPVDISDATVNESANSAQNEPSERDGDVRMTFIHRTPDSKYNLINSTRTSNLSENPTTYSWADVAKRNLVSCSMKSCANGTSTQRVAQVAVGAHSGSAAALLEHITNTVPPGRLMAVFLSAFIFSVFICCFDALD</sequence>
<feature type="region of interest" description="Disordered" evidence="1">
    <location>
        <begin position="218"/>
        <end position="238"/>
    </location>
</feature>